<evidence type="ECO:0000313" key="2">
    <source>
        <dbReference type="EMBL" id="ESZ90552.1"/>
    </source>
</evidence>
<name>W9C176_SCLBF</name>
<keyword evidence="3" id="KW-1185">Reference proteome</keyword>
<sequence length="420" mass="46507">MSAPVPSKTQFQARKLRSDRSVETVESDKGALMGRITDKDFGIKLQQNNIIYTSLDARAPDDIDGVRELLDQRRDSEPPELLDYQRYLVVTEDYENELGVEISAYPLLAKRTLREVEISGYFRRPNHAWSAVDNHLTMGLSDPQPDLVESYRMTDYPSQAAEALSADLAPSSYNEAMPAYAVQFKSSNGDMKEAKLQCVFGGSVVTEGARGAHTYMHGSNVDFYGKTQAITIAFNGGLIEYYAHHALQTPGPSQLAAYGAAPNEVAAVRAEDTVKYHSYLLDYDYPRASLRSFQSAYKHMRNAQDIGYKWSTERKDALWAYTNGDNAQTSPDVAPSAQQLTDPLIPVSLGPLDGNHDAHDDEMDPTDQLVKESRADKRYASSDTKTHNPITPPQSSKDVSVPLNSQQLSVTIVTGPEENV</sequence>
<dbReference type="Proteomes" id="UP000019487">
    <property type="component" value="Unassembled WGS sequence"/>
</dbReference>
<dbReference type="STRING" id="1432307.W9C176"/>
<feature type="compositionally biased region" description="Basic and acidic residues" evidence="1">
    <location>
        <begin position="371"/>
        <end position="386"/>
    </location>
</feature>
<dbReference type="EMBL" id="AYSA01000610">
    <property type="protein sequence ID" value="ESZ90552.1"/>
    <property type="molecule type" value="Genomic_DNA"/>
</dbReference>
<dbReference type="HOGENOM" id="CLU_654095_0_0_1"/>
<comment type="caution">
    <text evidence="2">The sequence shown here is derived from an EMBL/GenBank/DDBJ whole genome shotgun (WGS) entry which is preliminary data.</text>
</comment>
<protein>
    <submittedName>
        <fullName evidence="2">Uncharacterized protein</fullName>
    </submittedName>
</protein>
<accession>W9C176</accession>
<dbReference type="AlphaFoldDB" id="W9C176"/>
<evidence type="ECO:0000313" key="3">
    <source>
        <dbReference type="Proteomes" id="UP000019487"/>
    </source>
</evidence>
<dbReference type="OrthoDB" id="5424149at2759"/>
<evidence type="ECO:0000256" key="1">
    <source>
        <dbReference type="SAM" id="MobiDB-lite"/>
    </source>
</evidence>
<proteinExistence type="predicted"/>
<feature type="compositionally biased region" description="Polar residues" evidence="1">
    <location>
        <begin position="387"/>
        <end position="403"/>
    </location>
</feature>
<reference evidence="2 3" key="1">
    <citation type="journal article" date="2014" name="Genome Announc.">
        <title>Draft genome sequence of Sclerotinia borealis, a psychrophilic plant pathogenic fungus.</title>
        <authorList>
            <person name="Mardanov A.V."/>
            <person name="Beletsky A.V."/>
            <person name="Kadnikov V.V."/>
            <person name="Ignatov A.N."/>
            <person name="Ravin N.V."/>
        </authorList>
    </citation>
    <scope>NUCLEOTIDE SEQUENCE [LARGE SCALE GENOMIC DNA]</scope>
    <source>
        <strain evidence="3">F-4157</strain>
    </source>
</reference>
<feature type="region of interest" description="Disordered" evidence="1">
    <location>
        <begin position="1"/>
        <end position="20"/>
    </location>
</feature>
<gene>
    <name evidence="2" type="ORF">SBOR_9059</name>
</gene>
<organism evidence="2 3">
    <name type="scientific">Sclerotinia borealis (strain F-4128)</name>
    <dbReference type="NCBI Taxonomy" id="1432307"/>
    <lineage>
        <taxon>Eukaryota</taxon>
        <taxon>Fungi</taxon>
        <taxon>Dikarya</taxon>
        <taxon>Ascomycota</taxon>
        <taxon>Pezizomycotina</taxon>
        <taxon>Leotiomycetes</taxon>
        <taxon>Helotiales</taxon>
        <taxon>Sclerotiniaceae</taxon>
        <taxon>Sclerotinia</taxon>
    </lineage>
</organism>
<feature type="region of interest" description="Disordered" evidence="1">
    <location>
        <begin position="371"/>
        <end position="403"/>
    </location>
</feature>